<dbReference type="EMBL" id="JBGNYA010000001">
    <property type="protein sequence ID" value="MFA1609545.1"/>
    <property type="molecule type" value="Genomic_DNA"/>
</dbReference>
<feature type="compositionally biased region" description="Polar residues" evidence="1">
    <location>
        <begin position="25"/>
        <end position="36"/>
    </location>
</feature>
<dbReference type="Proteomes" id="UP001570511">
    <property type="component" value="Unassembled WGS sequence"/>
</dbReference>
<keyword evidence="3" id="KW-1185">Reference proteome</keyword>
<protein>
    <submittedName>
        <fullName evidence="2">Conditioned medium-induced protein 4</fullName>
    </submittedName>
</protein>
<dbReference type="RefSeq" id="WP_372386583.1">
    <property type="nucleotide sequence ID" value="NZ_JBGNYA010000001.1"/>
</dbReference>
<evidence type="ECO:0000313" key="3">
    <source>
        <dbReference type="Proteomes" id="UP001570511"/>
    </source>
</evidence>
<accession>A0ABD5MBD0</accession>
<sequence>MDDKTAELRDLFVSTTGEETVTESQSDPRGSLSSADDATVDERLTELVEEMRERYDFASSLSTADLREVVRGFFEPEIDGAGPESWSRDADAALAASLDTDADADDIFRARMDLHLVAATDRDAPFPYERLRALVSRASDEGGVGTGADVDDVDLAESLAASEGVDSAPDAETVRRYRRVAAADLASRRASHRFRDAFAELLTDADLSTRLAEDAREDGLREATEDIETDVSL</sequence>
<feature type="compositionally biased region" description="Low complexity" evidence="1">
    <location>
        <begin position="13"/>
        <end position="24"/>
    </location>
</feature>
<evidence type="ECO:0000313" key="2">
    <source>
        <dbReference type="EMBL" id="MFA1609545.1"/>
    </source>
</evidence>
<evidence type="ECO:0000256" key="1">
    <source>
        <dbReference type="SAM" id="MobiDB-lite"/>
    </source>
</evidence>
<dbReference type="AlphaFoldDB" id="A0ABD5MBD0"/>
<organism evidence="2 3">
    <name type="scientific">Halobellus rubicundus</name>
    <dbReference type="NCBI Taxonomy" id="2996466"/>
    <lineage>
        <taxon>Archaea</taxon>
        <taxon>Methanobacteriati</taxon>
        <taxon>Methanobacteriota</taxon>
        <taxon>Stenosarchaea group</taxon>
        <taxon>Halobacteria</taxon>
        <taxon>Halobacteriales</taxon>
        <taxon>Haloferacaceae</taxon>
        <taxon>Halobellus</taxon>
    </lineage>
</organism>
<feature type="region of interest" description="Disordered" evidence="1">
    <location>
        <begin position="1"/>
        <end position="40"/>
    </location>
</feature>
<comment type="caution">
    <text evidence="2">The sequence shown here is derived from an EMBL/GenBank/DDBJ whole genome shotgun (WGS) entry which is preliminary data.</text>
</comment>
<name>A0ABD5MBD0_9EURY</name>
<reference evidence="2 3" key="1">
    <citation type="submission" date="2024-08" db="EMBL/GenBank/DDBJ databases">
        <title>Halobellus sp. MBLA0158 whole genome sequence.</title>
        <authorList>
            <person name="Hwang C.Y."/>
            <person name="Cho E.-S."/>
            <person name="Seo M.-J."/>
        </authorList>
    </citation>
    <scope>NUCLEOTIDE SEQUENCE [LARGE SCALE GENOMIC DNA]</scope>
    <source>
        <strain evidence="2 3">MBLA0158</strain>
    </source>
</reference>
<gene>
    <name evidence="2" type="ORF">OS889_00805</name>
</gene>
<proteinExistence type="predicted"/>
<feature type="compositionally biased region" description="Basic and acidic residues" evidence="1">
    <location>
        <begin position="1"/>
        <end position="10"/>
    </location>
</feature>